<protein>
    <recommendedName>
        <fullName evidence="6">Acetylornithine aminotransferase</fullName>
        <shortName evidence="6">ACOAT</shortName>
        <ecNumber evidence="6">2.6.1.11</ecNumber>
    </recommendedName>
</protein>
<dbReference type="Pfam" id="PF00202">
    <property type="entry name" value="Aminotran_3"/>
    <property type="match status" value="1"/>
</dbReference>
<comment type="catalytic activity">
    <reaction evidence="6">
        <text>N(2)-acetyl-L-ornithine + 2-oxoglutarate = N-acetyl-L-glutamate 5-semialdehyde + L-glutamate</text>
        <dbReference type="Rhea" id="RHEA:18049"/>
        <dbReference type="ChEBI" id="CHEBI:16810"/>
        <dbReference type="ChEBI" id="CHEBI:29123"/>
        <dbReference type="ChEBI" id="CHEBI:29985"/>
        <dbReference type="ChEBI" id="CHEBI:57805"/>
        <dbReference type="EC" id="2.6.1.11"/>
    </reaction>
</comment>
<dbReference type="Proteomes" id="UP000002274">
    <property type="component" value="Chromosome"/>
</dbReference>
<evidence type="ECO:0000256" key="5">
    <source>
        <dbReference type="ARBA" id="ARBA00022898"/>
    </source>
</evidence>
<dbReference type="InterPro" id="IPR015421">
    <property type="entry name" value="PyrdxlP-dep_Trfase_major"/>
</dbReference>
<comment type="cofactor">
    <cofactor evidence="6">
        <name>pyridoxal 5'-phosphate</name>
        <dbReference type="ChEBI" id="CHEBI:597326"/>
    </cofactor>
    <text evidence="6">Binds 1 pyridoxal phosphate per subunit.</text>
</comment>
<feature type="binding site" evidence="6">
    <location>
        <begin position="116"/>
        <end position="117"/>
    </location>
    <ligand>
        <name>pyridoxal 5'-phosphate</name>
        <dbReference type="ChEBI" id="CHEBI:597326"/>
    </ligand>
</feature>
<comment type="pathway">
    <text evidence="6">Amino-acid biosynthesis; L-arginine biosynthesis; N(2)-acetyl-L-ornithine from L-glutamate: step 4/4.</text>
</comment>
<feature type="modified residue" description="N6-(pyridoxal phosphate)lysine" evidence="6">
    <location>
        <position position="269"/>
    </location>
</feature>
<evidence type="ECO:0000313" key="7">
    <source>
        <dbReference type="EMBL" id="ABM78726.1"/>
    </source>
</evidence>
<comment type="similarity">
    <text evidence="6">Belongs to the class-III pyridoxal-phosphate-dependent aminotransferase family. ArgD subfamily.</text>
</comment>
<keyword evidence="6" id="KW-0963">Cytoplasm</keyword>
<dbReference type="AlphaFoldDB" id="A2CB66"/>
<keyword evidence="1 6" id="KW-0055">Arginine biosynthesis</keyword>
<name>A2CB66_PROM3</name>
<dbReference type="Gene3D" id="3.40.640.10">
    <property type="entry name" value="Type I PLP-dependent aspartate aminotransferase-like (Major domain)"/>
    <property type="match status" value="1"/>
</dbReference>
<dbReference type="PROSITE" id="PS00600">
    <property type="entry name" value="AA_TRANSFER_CLASS_3"/>
    <property type="match status" value="1"/>
</dbReference>
<feature type="binding site" evidence="6">
    <location>
        <position position="296"/>
    </location>
    <ligand>
        <name>N(2)-acetyl-L-ornithine</name>
        <dbReference type="ChEBI" id="CHEBI:57805"/>
    </ligand>
</feature>
<dbReference type="NCBIfam" id="TIGR00707">
    <property type="entry name" value="argD"/>
    <property type="match status" value="1"/>
</dbReference>
<evidence type="ECO:0000256" key="2">
    <source>
        <dbReference type="ARBA" id="ARBA00022576"/>
    </source>
</evidence>
<evidence type="ECO:0000256" key="4">
    <source>
        <dbReference type="ARBA" id="ARBA00022679"/>
    </source>
</evidence>
<dbReference type="STRING" id="59922.P9303_19841"/>
<evidence type="ECO:0000256" key="1">
    <source>
        <dbReference type="ARBA" id="ARBA00022571"/>
    </source>
</evidence>
<dbReference type="InterPro" id="IPR004636">
    <property type="entry name" value="AcOrn/SuccOrn_fam"/>
</dbReference>
<dbReference type="NCBIfam" id="NF002325">
    <property type="entry name" value="PRK01278.1"/>
    <property type="match status" value="1"/>
</dbReference>
<dbReference type="GO" id="GO:0006526">
    <property type="term" value="P:L-arginine biosynthetic process"/>
    <property type="evidence" value="ECO:0007669"/>
    <property type="project" value="UniProtKB-UniRule"/>
</dbReference>
<feature type="binding site" evidence="6">
    <location>
        <position position="152"/>
    </location>
    <ligand>
        <name>N(2)-acetyl-L-ornithine</name>
        <dbReference type="ChEBI" id="CHEBI:57805"/>
    </ligand>
</feature>
<dbReference type="InterPro" id="IPR050103">
    <property type="entry name" value="Class-III_PLP-dep_AT"/>
</dbReference>
<keyword evidence="5 6" id="KW-0663">Pyridoxal phosphate</keyword>
<dbReference type="GO" id="GO:0005737">
    <property type="term" value="C:cytoplasm"/>
    <property type="evidence" value="ECO:0007669"/>
    <property type="project" value="UniProtKB-SubCell"/>
</dbReference>
<keyword evidence="3 6" id="KW-0028">Amino-acid biosynthesis</keyword>
<keyword evidence="4 6" id="KW-0808">Transferase</keyword>
<dbReference type="GO" id="GO:0003992">
    <property type="term" value="F:N2-acetyl-L-ornithine:2-oxoglutarate 5-aminotransferase activity"/>
    <property type="evidence" value="ECO:0007669"/>
    <property type="project" value="UniProtKB-UniRule"/>
</dbReference>
<dbReference type="InterPro" id="IPR015422">
    <property type="entry name" value="PyrdxlP-dep_Trfase_small"/>
</dbReference>
<comment type="subcellular location">
    <subcellularLocation>
        <location evidence="6">Cytoplasm</location>
    </subcellularLocation>
</comment>
<dbReference type="CDD" id="cd00610">
    <property type="entry name" value="OAT_like"/>
    <property type="match status" value="1"/>
</dbReference>
<dbReference type="KEGG" id="pmf:P9303_19841"/>
<dbReference type="PANTHER" id="PTHR11986">
    <property type="entry name" value="AMINOTRANSFERASE CLASS III"/>
    <property type="match status" value="1"/>
</dbReference>
<feature type="binding site" evidence="6">
    <location>
        <begin position="240"/>
        <end position="243"/>
    </location>
    <ligand>
        <name>pyridoxal 5'-phosphate</name>
        <dbReference type="ChEBI" id="CHEBI:597326"/>
    </ligand>
</feature>
<evidence type="ECO:0000313" key="8">
    <source>
        <dbReference type="Proteomes" id="UP000002274"/>
    </source>
</evidence>
<dbReference type="InterPro" id="IPR005814">
    <property type="entry name" value="Aminotrans_3"/>
</dbReference>
<feature type="binding site" evidence="6">
    <location>
        <position position="149"/>
    </location>
    <ligand>
        <name>pyridoxal 5'-phosphate</name>
        <dbReference type="ChEBI" id="CHEBI:597326"/>
    </ligand>
</feature>
<dbReference type="FunFam" id="3.40.640.10:FF:000004">
    <property type="entry name" value="Acetylornithine aminotransferase"/>
    <property type="match status" value="1"/>
</dbReference>
<dbReference type="InterPro" id="IPR015424">
    <property type="entry name" value="PyrdxlP-dep_Trfase"/>
</dbReference>
<dbReference type="HAMAP" id="MF_01107">
    <property type="entry name" value="ArgD_aminotrans_3"/>
    <property type="match status" value="1"/>
</dbReference>
<evidence type="ECO:0000256" key="3">
    <source>
        <dbReference type="ARBA" id="ARBA00022605"/>
    </source>
</evidence>
<organism evidence="7 8">
    <name type="scientific">Prochlorococcus marinus (strain MIT 9303)</name>
    <dbReference type="NCBI Taxonomy" id="59922"/>
    <lineage>
        <taxon>Bacteria</taxon>
        <taxon>Bacillati</taxon>
        <taxon>Cyanobacteriota</taxon>
        <taxon>Cyanophyceae</taxon>
        <taxon>Synechococcales</taxon>
        <taxon>Prochlorococcaceae</taxon>
        <taxon>Prochlorococcus</taxon>
    </lineage>
</organism>
<gene>
    <name evidence="6 7" type="primary">argD</name>
    <name evidence="7" type="ordered locus">P9303_19841</name>
</gene>
<dbReference type="SUPFAM" id="SSF53383">
    <property type="entry name" value="PLP-dependent transferases"/>
    <property type="match status" value="1"/>
</dbReference>
<accession>A2CB66</accession>
<proteinExistence type="inferred from homology"/>
<dbReference type="EC" id="2.6.1.11" evidence="6"/>
<dbReference type="Gene3D" id="3.90.1150.10">
    <property type="entry name" value="Aspartate Aminotransferase, domain 1"/>
    <property type="match status" value="1"/>
</dbReference>
<dbReference type="HOGENOM" id="CLU_016922_10_1_3"/>
<sequence length="418" mass="45761">MVDALDSKSSAFGHVGSSPTAPTAVMGTYKRFPVTLLRGKGCWLWDDHGHQYLDAVAGIATCALGHSDRALRRSLGQQLKQLQHVSNLYRIPEQEALAHWLVENSCADSVFFCNSGAEANEAAIKLARKHGHRRRGIDRPIILTANSSFHGRTLAAISATGQPNYHKGFEPMVEGFEFFPFNDLQAFEQQLNRLEAQGPSVAAVLIEPLQGEGGVNPGEASFFRRLRELCSQHQILLIFDEVQVGMGRCGHWWGYQQLGVEPDAFTLAKGLGGGHAIGALLVKQHADLFEPGDHASTFGGNPFACKAALTVAKEIERRGLIAKVQQRGAQLREGLTDLVQRFPRQLKGVRGWGLLQGLVLQDESTFTAPNIAQAALEEKLLVIAAGPKVVRMVPPLIIKPSEIRQLLQRLEATLAHFR</sequence>
<dbReference type="InterPro" id="IPR049704">
    <property type="entry name" value="Aminotrans_3_PPA_site"/>
</dbReference>
<comment type="subunit">
    <text evidence="6">Homodimer.</text>
</comment>
<dbReference type="GO" id="GO:0042802">
    <property type="term" value="F:identical protein binding"/>
    <property type="evidence" value="ECO:0007669"/>
    <property type="project" value="TreeGrafter"/>
</dbReference>
<comment type="miscellaneous">
    <text evidence="6">May also have succinyldiaminopimelate aminotransferase activity, thus carrying out the corresponding step in lysine biosynthesis.</text>
</comment>
<dbReference type="PANTHER" id="PTHR11986:SF79">
    <property type="entry name" value="ACETYLORNITHINE AMINOTRANSFERASE, MITOCHONDRIAL"/>
    <property type="match status" value="1"/>
</dbReference>
<dbReference type="PIRSF" id="PIRSF000521">
    <property type="entry name" value="Transaminase_4ab_Lys_Orn"/>
    <property type="match status" value="1"/>
</dbReference>
<reference evidence="7 8" key="1">
    <citation type="journal article" date="2007" name="PLoS Genet.">
        <title>Patterns and implications of gene gain and loss in the evolution of Prochlorococcus.</title>
        <authorList>
            <person name="Kettler G.C."/>
            <person name="Martiny A.C."/>
            <person name="Huang K."/>
            <person name="Zucker J."/>
            <person name="Coleman M.L."/>
            <person name="Rodrigue S."/>
            <person name="Chen F."/>
            <person name="Lapidus A."/>
            <person name="Ferriera S."/>
            <person name="Johnson J."/>
            <person name="Steglich C."/>
            <person name="Church G.M."/>
            <person name="Richardson P."/>
            <person name="Chisholm S.W."/>
        </authorList>
    </citation>
    <scope>NUCLEOTIDE SEQUENCE [LARGE SCALE GENOMIC DNA]</scope>
    <source>
        <strain evidence="7 8">MIT 9303</strain>
    </source>
</reference>
<feature type="binding site" evidence="6">
    <location>
        <position position="297"/>
    </location>
    <ligand>
        <name>pyridoxal 5'-phosphate</name>
        <dbReference type="ChEBI" id="CHEBI:597326"/>
    </ligand>
</feature>
<keyword evidence="2 6" id="KW-0032">Aminotransferase</keyword>
<dbReference type="GO" id="GO:0030170">
    <property type="term" value="F:pyridoxal phosphate binding"/>
    <property type="evidence" value="ECO:0007669"/>
    <property type="project" value="InterPro"/>
</dbReference>
<dbReference type="EMBL" id="CP000554">
    <property type="protein sequence ID" value="ABM78726.1"/>
    <property type="molecule type" value="Genomic_DNA"/>
</dbReference>
<evidence type="ECO:0000256" key="6">
    <source>
        <dbReference type="HAMAP-Rule" id="MF_01107"/>
    </source>
</evidence>
<dbReference type="UniPathway" id="UPA00068">
    <property type="reaction ID" value="UER00109"/>
</dbReference>